<name>A0AAU7BW12_9FLAO</name>
<dbReference type="EMBL" id="CP157199">
    <property type="protein sequence ID" value="XBG62494.1"/>
    <property type="molecule type" value="Genomic_DNA"/>
</dbReference>
<dbReference type="PIRSF" id="PIRSF029171">
    <property type="entry name" value="Esterase_LipA"/>
    <property type="match status" value="1"/>
</dbReference>
<sequence>MNFKYLLLLFVLTFTGCSADQNDDNIIVLSQNRGDIVSVTKIGAYTPDQIKQVMQSQGYDISILDHLTYSVEFNKVVYLTTNQNGDLVEVSGTVLIPQTQEAFPLFSIQHGVEFHRNNVTSVRGADIGEGLVGLVMASLGFATTIPDYLGYGESTVIHPYIHAKLTATTTIDLIRAAKKHLSSTNVSLNNQLFLYGYSEGGYATLATQKEIEQNYSDEFSITAAAAAAGPYDILESVKREFENKDYPYMPNIALLFTAYNEYYEWNKLDEIFNAPYAQKMTSLFSGNWSNQEIENQLPSSFEELMKPSFVESVLNGSATDVISAFTENTLLDWTPRSPIRFYHGDEDQIVPYHNALTAYENLTSAGGEVELITLNGKNHGNANVFSIIGAMEWFYQLKQ</sequence>
<dbReference type="AlphaFoldDB" id="A0AAU7BW12"/>
<dbReference type="InterPro" id="IPR029058">
    <property type="entry name" value="AB_hydrolase_fold"/>
</dbReference>
<protein>
    <submittedName>
        <fullName evidence="2">Lipase family protein</fullName>
    </submittedName>
</protein>
<organism evidence="2">
    <name type="scientific">Pontimicrobium sp. SW4</name>
    <dbReference type="NCBI Taxonomy" id="3153519"/>
    <lineage>
        <taxon>Bacteria</taxon>
        <taxon>Pseudomonadati</taxon>
        <taxon>Bacteroidota</taxon>
        <taxon>Flavobacteriia</taxon>
        <taxon>Flavobacteriales</taxon>
        <taxon>Flavobacteriaceae</taxon>
        <taxon>Pontimicrobium</taxon>
    </lineage>
</organism>
<dbReference type="Gene3D" id="1.10.260.160">
    <property type="match status" value="1"/>
</dbReference>
<evidence type="ECO:0000313" key="2">
    <source>
        <dbReference type="EMBL" id="XBG62494.1"/>
    </source>
</evidence>
<dbReference type="SUPFAM" id="SSF53474">
    <property type="entry name" value="alpha/beta-Hydrolases"/>
    <property type="match status" value="1"/>
</dbReference>
<gene>
    <name evidence="2" type="ORF">ABGB03_06205</name>
</gene>
<dbReference type="RefSeq" id="WP_347925755.1">
    <property type="nucleotide sequence ID" value="NZ_CP157199.1"/>
</dbReference>
<accession>A0AAU7BW12</accession>
<dbReference type="InterPro" id="IPR005152">
    <property type="entry name" value="Lipase_secreted"/>
</dbReference>
<keyword evidence="1" id="KW-0732">Signal</keyword>
<dbReference type="Pfam" id="PF03583">
    <property type="entry name" value="LIP"/>
    <property type="match status" value="1"/>
</dbReference>
<reference evidence="2" key="1">
    <citation type="submission" date="2024-05" db="EMBL/GenBank/DDBJ databases">
        <title>Pontimicrobium maritimus sp. nov., isolated form sea water.</title>
        <authorList>
            <person name="Muhammad N."/>
            <person name="Vuong T.Q."/>
            <person name="Han H.L."/>
            <person name="Kim S.-G."/>
        </authorList>
    </citation>
    <scope>NUCLEOTIDE SEQUENCE</scope>
    <source>
        <strain evidence="2">SW4</strain>
    </source>
</reference>
<evidence type="ECO:0000256" key="1">
    <source>
        <dbReference type="SAM" id="SignalP"/>
    </source>
</evidence>
<dbReference type="PROSITE" id="PS51257">
    <property type="entry name" value="PROKAR_LIPOPROTEIN"/>
    <property type="match status" value="1"/>
</dbReference>
<dbReference type="Gene3D" id="3.40.50.1820">
    <property type="entry name" value="alpha/beta hydrolase"/>
    <property type="match status" value="1"/>
</dbReference>
<dbReference type="PANTHER" id="PTHR34853">
    <property type="match status" value="1"/>
</dbReference>
<proteinExistence type="predicted"/>
<feature type="signal peptide" evidence="1">
    <location>
        <begin position="1"/>
        <end position="19"/>
    </location>
</feature>
<dbReference type="PANTHER" id="PTHR34853:SF1">
    <property type="entry name" value="LIPASE 5"/>
    <property type="match status" value="1"/>
</dbReference>
<feature type="chain" id="PRO_5043548839" evidence="1">
    <location>
        <begin position="20"/>
        <end position="399"/>
    </location>
</feature>
<dbReference type="GO" id="GO:0016042">
    <property type="term" value="P:lipid catabolic process"/>
    <property type="evidence" value="ECO:0007669"/>
    <property type="project" value="InterPro"/>
</dbReference>
<dbReference type="GO" id="GO:0004806">
    <property type="term" value="F:triacylglycerol lipase activity"/>
    <property type="evidence" value="ECO:0007669"/>
    <property type="project" value="InterPro"/>
</dbReference>